<gene>
    <name evidence="1" type="ORF">NQ176_g6803</name>
</gene>
<keyword evidence="2" id="KW-1185">Reference proteome</keyword>
<protein>
    <submittedName>
        <fullName evidence="1">Uncharacterized protein</fullName>
    </submittedName>
</protein>
<reference evidence="1" key="1">
    <citation type="submission" date="2022-08" db="EMBL/GenBank/DDBJ databases">
        <title>Genome Sequence of Lecanicillium fungicola.</title>
        <authorList>
            <person name="Buettner E."/>
        </authorList>
    </citation>
    <scope>NUCLEOTIDE SEQUENCE</scope>
    <source>
        <strain evidence="1">Babe33</strain>
    </source>
</reference>
<evidence type="ECO:0000313" key="1">
    <source>
        <dbReference type="EMBL" id="KAJ2973083.1"/>
    </source>
</evidence>
<proteinExistence type="predicted"/>
<comment type="caution">
    <text evidence="1">The sequence shown here is derived from an EMBL/GenBank/DDBJ whole genome shotgun (WGS) entry which is preliminary data.</text>
</comment>
<dbReference type="Proteomes" id="UP001143910">
    <property type="component" value="Unassembled WGS sequence"/>
</dbReference>
<organism evidence="1 2">
    <name type="scientific">Zarea fungicola</name>
    <dbReference type="NCBI Taxonomy" id="93591"/>
    <lineage>
        <taxon>Eukaryota</taxon>
        <taxon>Fungi</taxon>
        <taxon>Dikarya</taxon>
        <taxon>Ascomycota</taxon>
        <taxon>Pezizomycotina</taxon>
        <taxon>Sordariomycetes</taxon>
        <taxon>Hypocreomycetidae</taxon>
        <taxon>Hypocreales</taxon>
        <taxon>Cordycipitaceae</taxon>
        <taxon>Zarea</taxon>
    </lineage>
</organism>
<accession>A0ACC1N3Q8</accession>
<dbReference type="EMBL" id="JANJQO010001031">
    <property type="protein sequence ID" value="KAJ2973083.1"/>
    <property type="molecule type" value="Genomic_DNA"/>
</dbReference>
<name>A0ACC1N3Q8_9HYPO</name>
<sequence>MLSYHQAELSLSYRTRLTQYIHDKYLSNLTFYGISALDDRIKNPDQLIAVDVSKFSNSLAELYSNLAKPILDMTIYTYSLSKSVGGEGVVFMSLLVQLSANVMRVLTPPFGKYVADEARLEGEFRFQHSRLIDYAEEIALYNGHTAEKDTLDKGYFTLIKHVNYILRRRFYHGFMEDFVIKYFWGALGLVLCSVPVFVKLPGAQAGMVSMGDRTESFVTNRRMLLSASDAFGRIMFSYREIMELAGYTSRVDSLLAVMDDIQSGHFEKNLVSSSGTENNEAVLQGRGTIHESKDITFENVPIVSPNGDVLVKALSFSIKHGDHLLVVGPNGCGKSSLFRILGGLWPVYGGTVHKPPFTSIFYLPQRPYLSRGSLRQQIIYPDSLRQMRQRGATDADLLAILKTLDLAHLVDLYDEGWDAEAEWRDVLSGGLQQRVAMARLFYHRPKYAILDECTSSVTLETEKIMYDNAKALGITLMTFDGQGHYVFTKLDAEKRLKLEDEKEELDVKLRQVPELERRMAELTA</sequence>
<evidence type="ECO:0000313" key="2">
    <source>
        <dbReference type="Proteomes" id="UP001143910"/>
    </source>
</evidence>